<sequence length="88" mass="9428">MAASGSSFNSTPLAHADNLGEEYPSGSPLQSSAVQWRKVHPRIAGGRVLVGPKPDCRQVPILCKIQLGGPNVLRYDTAAVYLEKVFHA</sequence>
<evidence type="ECO:0000256" key="1">
    <source>
        <dbReference type="SAM" id="MobiDB-lite"/>
    </source>
</evidence>
<dbReference type="EMBL" id="BMAU01021149">
    <property type="protein sequence ID" value="GFX92571.1"/>
    <property type="molecule type" value="Genomic_DNA"/>
</dbReference>
<dbReference type="AlphaFoldDB" id="A0A8X6RJ62"/>
<keyword evidence="3" id="KW-1185">Reference proteome</keyword>
<feature type="compositionally biased region" description="Polar residues" evidence="1">
    <location>
        <begin position="1"/>
        <end position="12"/>
    </location>
</feature>
<evidence type="ECO:0000313" key="3">
    <source>
        <dbReference type="Proteomes" id="UP000887159"/>
    </source>
</evidence>
<organism evidence="2 3">
    <name type="scientific">Trichonephila clavipes</name>
    <name type="common">Golden silk orbweaver</name>
    <name type="synonym">Nephila clavipes</name>
    <dbReference type="NCBI Taxonomy" id="2585209"/>
    <lineage>
        <taxon>Eukaryota</taxon>
        <taxon>Metazoa</taxon>
        <taxon>Ecdysozoa</taxon>
        <taxon>Arthropoda</taxon>
        <taxon>Chelicerata</taxon>
        <taxon>Arachnida</taxon>
        <taxon>Araneae</taxon>
        <taxon>Araneomorphae</taxon>
        <taxon>Entelegynae</taxon>
        <taxon>Araneoidea</taxon>
        <taxon>Nephilidae</taxon>
        <taxon>Trichonephila</taxon>
    </lineage>
</organism>
<dbReference type="Proteomes" id="UP000887159">
    <property type="component" value="Unassembled WGS sequence"/>
</dbReference>
<reference evidence="2" key="1">
    <citation type="submission" date="2020-08" db="EMBL/GenBank/DDBJ databases">
        <title>Multicomponent nature underlies the extraordinary mechanical properties of spider dragline silk.</title>
        <authorList>
            <person name="Kono N."/>
            <person name="Nakamura H."/>
            <person name="Mori M."/>
            <person name="Yoshida Y."/>
            <person name="Ohtoshi R."/>
            <person name="Malay A.D."/>
            <person name="Moran D.A.P."/>
            <person name="Tomita M."/>
            <person name="Numata K."/>
            <person name="Arakawa K."/>
        </authorList>
    </citation>
    <scope>NUCLEOTIDE SEQUENCE</scope>
</reference>
<accession>A0A8X6RJ62</accession>
<evidence type="ECO:0000313" key="2">
    <source>
        <dbReference type="EMBL" id="GFX92571.1"/>
    </source>
</evidence>
<feature type="region of interest" description="Disordered" evidence="1">
    <location>
        <begin position="1"/>
        <end position="31"/>
    </location>
</feature>
<proteinExistence type="predicted"/>
<gene>
    <name evidence="2" type="ORF">TNCV_2520301</name>
</gene>
<protein>
    <submittedName>
        <fullName evidence="2">Uncharacterized protein</fullName>
    </submittedName>
</protein>
<name>A0A8X6RJ62_TRICX</name>
<comment type="caution">
    <text evidence="2">The sequence shown here is derived from an EMBL/GenBank/DDBJ whole genome shotgun (WGS) entry which is preliminary data.</text>
</comment>